<evidence type="ECO:0000256" key="1">
    <source>
        <dbReference type="ARBA" id="ARBA00009437"/>
    </source>
</evidence>
<organism evidence="6 7">
    <name type="scientific">Paenibacillus brevis</name>
    <dbReference type="NCBI Taxonomy" id="2841508"/>
    <lineage>
        <taxon>Bacteria</taxon>
        <taxon>Bacillati</taxon>
        <taxon>Bacillota</taxon>
        <taxon>Bacilli</taxon>
        <taxon>Bacillales</taxon>
        <taxon>Paenibacillaceae</taxon>
        <taxon>Paenibacillus</taxon>
    </lineage>
</organism>
<dbReference type="EMBL" id="JAHLQJ010000033">
    <property type="protein sequence ID" value="MBU5674650.1"/>
    <property type="molecule type" value="Genomic_DNA"/>
</dbReference>
<dbReference type="PANTHER" id="PTHR30126:SF40">
    <property type="entry name" value="HTH-TYPE TRANSCRIPTIONAL REGULATOR GLTR"/>
    <property type="match status" value="1"/>
</dbReference>
<dbReference type="InterPro" id="IPR005119">
    <property type="entry name" value="LysR_subst-bd"/>
</dbReference>
<evidence type="ECO:0000256" key="2">
    <source>
        <dbReference type="ARBA" id="ARBA00023015"/>
    </source>
</evidence>
<accession>A0ABS6FWN3</accession>
<reference evidence="6 7" key="1">
    <citation type="submission" date="2021-06" db="EMBL/GenBank/DDBJ databases">
        <authorList>
            <person name="Sun Q."/>
            <person name="Li D."/>
        </authorList>
    </citation>
    <scope>NUCLEOTIDE SEQUENCE [LARGE SCALE GENOMIC DNA]</scope>
    <source>
        <strain evidence="6 7">MSJ-6</strain>
    </source>
</reference>
<evidence type="ECO:0000256" key="4">
    <source>
        <dbReference type="ARBA" id="ARBA00023163"/>
    </source>
</evidence>
<protein>
    <submittedName>
        <fullName evidence="6">LysR family transcriptional regulator</fullName>
    </submittedName>
</protein>
<proteinExistence type="inferred from homology"/>
<dbReference type="PANTHER" id="PTHR30126">
    <property type="entry name" value="HTH-TYPE TRANSCRIPTIONAL REGULATOR"/>
    <property type="match status" value="1"/>
</dbReference>
<feature type="domain" description="HTH lysR-type" evidence="5">
    <location>
        <begin position="1"/>
        <end position="58"/>
    </location>
</feature>
<dbReference type="InterPro" id="IPR000847">
    <property type="entry name" value="LysR_HTH_N"/>
</dbReference>
<evidence type="ECO:0000313" key="6">
    <source>
        <dbReference type="EMBL" id="MBU5674650.1"/>
    </source>
</evidence>
<dbReference type="Pfam" id="PF03466">
    <property type="entry name" value="LysR_substrate"/>
    <property type="match status" value="1"/>
</dbReference>
<evidence type="ECO:0000313" key="7">
    <source>
        <dbReference type="Proteomes" id="UP000743001"/>
    </source>
</evidence>
<dbReference type="CDD" id="cd08442">
    <property type="entry name" value="PBP2_YofA_SoxR_like"/>
    <property type="match status" value="1"/>
</dbReference>
<evidence type="ECO:0000259" key="5">
    <source>
        <dbReference type="PROSITE" id="PS50931"/>
    </source>
</evidence>
<sequence length="285" mass="32218">MDIKDLRIFKTVAELGSVSQAAVQLNYVQSNVTARIKQLEAELHTELFFRHKRGMILNSEGKRLLEYAEEILKRCDEIKREFLNQHAPLGILHLGIVETMISLPGILSSFIDKHPNVNMDLQVGVSENLCQEVVDFKLDGAFVTGPVKHPLIDSCEVFREELIIATKNPSFAIEDAAKIPLLLFNKGCRYRERLEGWLKEEGVVPQKIMQFGTFDTIIGSVAAGIGMTIVPKSSVSSLLREGKLKGYPVPEPFNEVTTVFIHRKDTYITNTLQLFIRELHAWNRS</sequence>
<name>A0ABS6FWN3_9BACL</name>
<comment type="similarity">
    <text evidence="1">Belongs to the LysR transcriptional regulatory family.</text>
</comment>
<dbReference type="RefSeq" id="WP_216481191.1">
    <property type="nucleotide sequence ID" value="NZ_JAHLQJ010000033.1"/>
</dbReference>
<dbReference type="Proteomes" id="UP000743001">
    <property type="component" value="Unassembled WGS sequence"/>
</dbReference>
<dbReference type="Pfam" id="PF00126">
    <property type="entry name" value="HTH_1"/>
    <property type="match status" value="1"/>
</dbReference>
<gene>
    <name evidence="6" type="ORF">KQJ23_22685</name>
</gene>
<keyword evidence="7" id="KW-1185">Reference proteome</keyword>
<comment type="caution">
    <text evidence="6">The sequence shown here is derived from an EMBL/GenBank/DDBJ whole genome shotgun (WGS) entry which is preliminary data.</text>
</comment>
<dbReference type="PROSITE" id="PS50931">
    <property type="entry name" value="HTH_LYSR"/>
    <property type="match status" value="1"/>
</dbReference>
<evidence type="ECO:0000256" key="3">
    <source>
        <dbReference type="ARBA" id="ARBA00023125"/>
    </source>
</evidence>
<keyword evidence="2" id="KW-0805">Transcription regulation</keyword>
<keyword evidence="3" id="KW-0238">DNA-binding</keyword>
<keyword evidence="4" id="KW-0804">Transcription</keyword>